<protein>
    <submittedName>
        <fullName evidence="2">Uncharacterized protein</fullName>
    </submittedName>
</protein>
<organism evidence="2 3">
    <name type="scientific">Etheostoma spectabile</name>
    <name type="common">orangethroat darter</name>
    <dbReference type="NCBI Taxonomy" id="54343"/>
    <lineage>
        <taxon>Eukaryota</taxon>
        <taxon>Metazoa</taxon>
        <taxon>Chordata</taxon>
        <taxon>Craniata</taxon>
        <taxon>Vertebrata</taxon>
        <taxon>Euteleostomi</taxon>
        <taxon>Actinopterygii</taxon>
        <taxon>Neopterygii</taxon>
        <taxon>Teleostei</taxon>
        <taxon>Neoteleostei</taxon>
        <taxon>Acanthomorphata</taxon>
        <taxon>Eupercaria</taxon>
        <taxon>Perciformes</taxon>
        <taxon>Percoidei</taxon>
        <taxon>Percidae</taxon>
        <taxon>Etheostomatinae</taxon>
        <taxon>Etheostoma</taxon>
    </lineage>
</organism>
<sequence length="210" mass="23117">MRQLSHCIFKVDSGDARRFMEAKRSQLEGQHGMVGLTDAKVIRRISREEWRLHHRRRTRGAEESTLPIQDLLETFGGPAGRNILDIPLDPDTPDEAAAIESLGEDEDEVIEEEVEDPTLFKPDTLSCNTPSRTELGPCKLAQCQSPGGGHLQPALPTPPKRRRSGGICRDRFSRRQKQEEKAVLLQASGVMPVAALAGEPLPPAKGLSSV</sequence>
<dbReference type="Proteomes" id="UP000327493">
    <property type="component" value="Unassembled WGS sequence"/>
</dbReference>
<gene>
    <name evidence="2" type="ORF">FQN60_016762</name>
</gene>
<evidence type="ECO:0000313" key="2">
    <source>
        <dbReference type="EMBL" id="KAA8577572.1"/>
    </source>
</evidence>
<keyword evidence="3" id="KW-1185">Reference proteome</keyword>
<feature type="compositionally biased region" description="Basic and acidic residues" evidence="1">
    <location>
        <begin position="168"/>
        <end position="179"/>
    </location>
</feature>
<comment type="caution">
    <text evidence="2">The sequence shown here is derived from an EMBL/GenBank/DDBJ whole genome shotgun (WGS) entry which is preliminary data.</text>
</comment>
<evidence type="ECO:0000313" key="3">
    <source>
        <dbReference type="Proteomes" id="UP000327493"/>
    </source>
</evidence>
<reference evidence="2 3" key="1">
    <citation type="submission" date="2019-08" db="EMBL/GenBank/DDBJ databases">
        <title>A chromosome-level genome assembly, high-density linkage maps, and genome scans reveal the genomic architecture of hybrid incompatibilities underlying speciation via character displacement in darters (Percidae: Etheostominae).</title>
        <authorList>
            <person name="Moran R.L."/>
            <person name="Catchen J.M."/>
            <person name="Fuller R.C."/>
        </authorList>
    </citation>
    <scope>NUCLEOTIDE SEQUENCE [LARGE SCALE GENOMIC DNA]</scope>
    <source>
        <strain evidence="2">EspeVRDwgs_2016</strain>
        <tissue evidence="2">Muscle</tissue>
    </source>
</reference>
<proteinExistence type="predicted"/>
<accession>A0A5J5C734</accession>
<evidence type="ECO:0000256" key="1">
    <source>
        <dbReference type="SAM" id="MobiDB-lite"/>
    </source>
</evidence>
<dbReference type="AlphaFoldDB" id="A0A5J5C734"/>
<dbReference type="EMBL" id="VOFY01002537">
    <property type="protein sequence ID" value="KAA8577572.1"/>
    <property type="molecule type" value="Genomic_DNA"/>
</dbReference>
<name>A0A5J5C734_9PERO</name>
<feature type="region of interest" description="Disordered" evidence="1">
    <location>
        <begin position="146"/>
        <end position="179"/>
    </location>
</feature>